<evidence type="ECO:0000313" key="9">
    <source>
        <dbReference type="Proteomes" id="UP000176445"/>
    </source>
</evidence>
<comment type="subcellular location">
    <subcellularLocation>
        <location evidence="1">Endomembrane system</location>
        <topology evidence="1">Peripheral membrane protein</topology>
    </subcellularLocation>
</comment>
<feature type="domain" description="ATP synthase F1 complex delta/epsilon subunit N-terminal" evidence="7">
    <location>
        <begin position="7"/>
        <end position="82"/>
    </location>
</feature>
<keyword evidence="4" id="KW-0406">Ion transport</keyword>
<dbReference type="AlphaFoldDB" id="A0A1F6CJV7"/>
<evidence type="ECO:0000256" key="6">
    <source>
        <dbReference type="ARBA" id="ARBA00023196"/>
    </source>
</evidence>
<keyword evidence="6" id="KW-0139">CF(1)</keyword>
<dbReference type="Gene3D" id="2.60.15.10">
    <property type="entry name" value="F0F1 ATP synthase delta/epsilon subunit, N-terminal"/>
    <property type="match status" value="1"/>
</dbReference>
<sequence length="83" mass="8693">MAHQNTFHLTIASVGETRYDGAAVSATLPGTAGEFTILAHHEPIVTTLKPGTITVREGGGESKQFEIESGVLECSGSRVVVLL</sequence>
<keyword evidence="3" id="KW-0813">Transport</keyword>
<dbReference type="Pfam" id="PF02823">
    <property type="entry name" value="ATP-synt_DE_N"/>
    <property type="match status" value="1"/>
</dbReference>
<organism evidence="8 9">
    <name type="scientific">Candidatus Kaiserbacteria bacterium RIFCSPHIGHO2_01_FULL_54_36b</name>
    <dbReference type="NCBI Taxonomy" id="1798483"/>
    <lineage>
        <taxon>Bacteria</taxon>
        <taxon>Candidatus Kaiseribacteriota</taxon>
    </lineage>
</organism>
<dbReference type="SUPFAM" id="SSF51344">
    <property type="entry name" value="Epsilon subunit of F1F0-ATP synthase N-terminal domain"/>
    <property type="match status" value="1"/>
</dbReference>
<dbReference type="InterPro" id="IPR020546">
    <property type="entry name" value="ATP_synth_F1_dsu/esu_N"/>
</dbReference>
<evidence type="ECO:0000256" key="3">
    <source>
        <dbReference type="ARBA" id="ARBA00022448"/>
    </source>
</evidence>
<evidence type="ECO:0000259" key="7">
    <source>
        <dbReference type="Pfam" id="PF02823"/>
    </source>
</evidence>
<dbReference type="GO" id="GO:0012505">
    <property type="term" value="C:endomembrane system"/>
    <property type="evidence" value="ECO:0007669"/>
    <property type="project" value="UniProtKB-SubCell"/>
</dbReference>
<name>A0A1F6CJV7_9BACT</name>
<accession>A0A1F6CJV7</accession>
<evidence type="ECO:0000256" key="1">
    <source>
        <dbReference type="ARBA" id="ARBA00004184"/>
    </source>
</evidence>
<dbReference type="Proteomes" id="UP000176445">
    <property type="component" value="Unassembled WGS sequence"/>
</dbReference>
<protein>
    <recommendedName>
        <fullName evidence="7">ATP synthase F1 complex delta/epsilon subunit N-terminal domain-containing protein</fullName>
    </recommendedName>
</protein>
<comment type="caution">
    <text evidence="8">The sequence shown here is derived from an EMBL/GenBank/DDBJ whole genome shotgun (WGS) entry which is preliminary data.</text>
</comment>
<keyword evidence="6" id="KW-0066">ATP synthesis</keyword>
<dbReference type="CDD" id="cd12152">
    <property type="entry name" value="F1-ATPase_delta"/>
    <property type="match status" value="1"/>
</dbReference>
<proteinExistence type="inferred from homology"/>
<evidence type="ECO:0000256" key="5">
    <source>
        <dbReference type="ARBA" id="ARBA00023136"/>
    </source>
</evidence>
<keyword evidence="5" id="KW-0472">Membrane</keyword>
<dbReference type="InterPro" id="IPR036771">
    <property type="entry name" value="ATPsynth_dsu/esu_N"/>
</dbReference>
<evidence type="ECO:0000256" key="4">
    <source>
        <dbReference type="ARBA" id="ARBA00023065"/>
    </source>
</evidence>
<reference evidence="8 9" key="1">
    <citation type="journal article" date="2016" name="Nat. Commun.">
        <title>Thousands of microbial genomes shed light on interconnected biogeochemical processes in an aquifer system.</title>
        <authorList>
            <person name="Anantharaman K."/>
            <person name="Brown C.T."/>
            <person name="Hug L.A."/>
            <person name="Sharon I."/>
            <person name="Castelle C.J."/>
            <person name="Probst A.J."/>
            <person name="Thomas B.C."/>
            <person name="Singh A."/>
            <person name="Wilkins M.J."/>
            <person name="Karaoz U."/>
            <person name="Brodie E.L."/>
            <person name="Williams K.H."/>
            <person name="Hubbard S.S."/>
            <person name="Banfield J.F."/>
        </authorList>
    </citation>
    <scope>NUCLEOTIDE SEQUENCE [LARGE SCALE GENOMIC DNA]</scope>
</reference>
<dbReference type="EMBL" id="MFKW01000075">
    <property type="protein sequence ID" value="OGG49388.1"/>
    <property type="molecule type" value="Genomic_DNA"/>
</dbReference>
<comment type="similarity">
    <text evidence="2">Belongs to the ATPase epsilon chain family.</text>
</comment>
<evidence type="ECO:0000313" key="8">
    <source>
        <dbReference type="EMBL" id="OGG49388.1"/>
    </source>
</evidence>
<dbReference type="InterPro" id="IPR001469">
    <property type="entry name" value="ATP_synth_F1_dsu/esu"/>
</dbReference>
<evidence type="ECO:0000256" key="2">
    <source>
        <dbReference type="ARBA" id="ARBA00005712"/>
    </source>
</evidence>
<dbReference type="GO" id="GO:0046933">
    <property type="term" value="F:proton-transporting ATP synthase activity, rotational mechanism"/>
    <property type="evidence" value="ECO:0007669"/>
    <property type="project" value="InterPro"/>
</dbReference>
<gene>
    <name evidence="8" type="ORF">A2704_04400</name>
</gene>
<dbReference type="GO" id="GO:0045259">
    <property type="term" value="C:proton-transporting ATP synthase complex"/>
    <property type="evidence" value="ECO:0007669"/>
    <property type="project" value="UniProtKB-KW"/>
</dbReference>